<dbReference type="Gene3D" id="3.40.50.12280">
    <property type="match status" value="1"/>
</dbReference>
<dbReference type="InterPro" id="IPR017896">
    <property type="entry name" value="4Fe4S_Fe-S-bd"/>
</dbReference>
<dbReference type="AlphaFoldDB" id="A0A921AUU0"/>
<evidence type="ECO:0000259" key="8">
    <source>
        <dbReference type="PROSITE" id="PS51379"/>
    </source>
</evidence>
<dbReference type="PANTHER" id="PTHR42989">
    <property type="entry name" value="HYDROGENASE-4 COMPONENT I"/>
    <property type="match status" value="1"/>
</dbReference>
<keyword evidence="7" id="KW-0411">Iron-sulfur</keyword>
<dbReference type="PROSITE" id="PS51379">
    <property type="entry name" value="4FE4S_FER_2"/>
    <property type="match status" value="2"/>
</dbReference>
<dbReference type="SUPFAM" id="SSF54862">
    <property type="entry name" value="4Fe-4S ferredoxins"/>
    <property type="match status" value="1"/>
</dbReference>
<keyword evidence="6" id="KW-0408">Iron</keyword>
<dbReference type="GO" id="GO:0046872">
    <property type="term" value="F:metal ion binding"/>
    <property type="evidence" value="ECO:0007669"/>
    <property type="project" value="UniProtKB-KW"/>
</dbReference>
<reference evidence="9" key="2">
    <citation type="submission" date="2021-09" db="EMBL/GenBank/DDBJ databases">
        <authorList>
            <person name="Gilroy R."/>
        </authorList>
    </citation>
    <scope>NUCLEOTIDE SEQUENCE</scope>
    <source>
        <strain evidence="9">ChiGjej2B2-19336</strain>
    </source>
</reference>
<dbReference type="Gene3D" id="3.30.70.20">
    <property type="match status" value="1"/>
</dbReference>
<reference evidence="9" key="1">
    <citation type="journal article" date="2021" name="PeerJ">
        <title>Extensive microbial diversity within the chicken gut microbiome revealed by metagenomics and culture.</title>
        <authorList>
            <person name="Gilroy R."/>
            <person name="Ravi A."/>
            <person name="Getino M."/>
            <person name="Pursley I."/>
            <person name="Horton D.L."/>
            <person name="Alikhan N.F."/>
            <person name="Baker D."/>
            <person name="Gharbi K."/>
            <person name="Hall N."/>
            <person name="Watson M."/>
            <person name="Adriaenssens E.M."/>
            <person name="Foster-Nyarko E."/>
            <person name="Jarju S."/>
            <person name="Secka A."/>
            <person name="Antonio M."/>
            <person name="Oren A."/>
            <person name="Chaudhuri R.R."/>
            <person name="La Ragione R."/>
            <person name="Hildebrand F."/>
            <person name="Pallen M.J."/>
        </authorList>
    </citation>
    <scope>NUCLEOTIDE SEQUENCE</scope>
    <source>
        <strain evidence="9">ChiGjej2B2-19336</strain>
    </source>
</reference>
<dbReference type="InterPro" id="IPR017900">
    <property type="entry name" value="4Fe4S_Fe_S_CS"/>
</dbReference>
<dbReference type="PROSITE" id="PS00198">
    <property type="entry name" value="4FE4S_FER_1"/>
    <property type="match status" value="1"/>
</dbReference>
<dbReference type="InterPro" id="IPR052375">
    <property type="entry name" value="Complex_I_20kDa-like"/>
</dbReference>
<organism evidence="9 10">
    <name type="scientific">Mailhella massiliensis</name>
    <dbReference type="NCBI Taxonomy" id="1903261"/>
    <lineage>
        <taxon>Bacteria</taxon>
        <taxon>Pseudomonadati</taxon>
        <taxon>Thermodesulfobacteriota</taxon>
        <taxon>Desulfovibrionia</taxon>
        <taxon>Desulfovibrionales</taxon>
        <taxon>Desulfovibrionaceae</taxon>
        <taxon>Mailhella</taxon>
    </lineage>
</organism>
<evidence type="ECO:0000256" key="5">
    <source>
        <dbReference type="ARBA" id="ARBA00022723"/>
    </source>
</evidence>
<dbReference type="RefSeq" id="WP_304120450.1">
    <property type="nucleotide sequence ID" value="NZ_DYZA01000024.1"/>
</dbReference>
<keyword evidence="5" id="KW-0479">Metal-binding</keyword>
<evidence type="ECO:0000256" key="3">
    <source>
        <dbReference type="ARBA" id="ARBA00010870"/>
    </source>
</evidence>
<evidence type="ECO:0000256" key="7">
    <source>
        <dbReference type="ARBA" id="ARBA00023014"/>
    </source>
</evidence>
<feature type="domain" description="4Fe-4S ferredoxin-type" evidence="8">
    <location>
        <begin position="31"/>
        <end position="61"/>
    </location>
</feature>
<protein>
    <submittedName>
        <fullName evidence="9">Hydrogenase</fullName>
    </submittedName>
</protein>
<comment type="caution">
    <text evidence="9">The sequence shown here is derived from an EMBL/GenBank/DDBJ whole genome shotgun (WGS) entry which is preliminary data.</text>
</comment>
<proteinExistence type="inferred from homology"/>
<dbReference type="Pfam" id="PF01058">
    <property type="entry name" value="Oxidored_q6"/>
    <property type="match status" value="1"/>
</dbReference>
<name>A0A921AUU0_9BACT</name>
<dbReference type="Pfam" id="PF12838">
    <property type="entry name" value="Fer4_7"/>
    <property type="match status" value="1"/>
</dbReference>
<evidence type="ECO:0000256" key="2">
    <source>
        <dbReference type="ARBA" id="ARBA00009173"/>
    </source>
</evidence>
<comment type="similarity">
    <text evidence="3">Belongs to the FrhG family.</text>
</comment>
<evidence type="ECO:0000313" key="10">
    <source>
        <dbReference type="Proteomes" id="UP000698963"/>
    </source>
</evidence>
<accession>A0A921AUU0</accession>
<keyword evidence="4" id="KW-0004">4Fe-4S</keyword>
<dbReference type="InterPro" id="IPR006137">
    <property type="entry name" value="NADH_UbQ_OxRdtase-like_20kDa"/>
</dbReference>
<feature type="domain" description="4Fe-4S ferredoxin-type" evidence="8">
    <location>
        <begin position="62"/>
        <end position="91"/>
    </location>
</feature>
<evidence type="ECO:0000256" key="1">
    <source>
        <dbReference type="ARBA" id="ARBA00001966"/>
    </source>
</evidence>
<evidence type="ECO:0000256" key="4">
    <source>
        <dbReference type="ARBA" id="ARBA00022485"/>
    </source>
</evidence>
<dbReference type="PANTHER" id="PTHR42989:SF1">
    <property type="entry name" value="FORMATE HYDROGENLYASE SUBUNIT 7-RELATED"/>
    <property type="match status" value="1"/>
</dbReference>
<dbReference type="SUPFAM" id="SSF56770">
    <property type="entry name" value="HydA/Nqo6-like"/>
    <property type="match status" value="1"/>
</dbReference>
<sequence>MLNIIRERLHQGYRTLDYPFTLPSISPRFAGLPSLTPTSCKACKSRACLAACPTGAMRILPSGPELDMGRCLFCRACENACPEKKITFTHEHRIAAYSREALIVRGPAPEDICTPGIRKTPGEQKRDLSLFGRSLKLREVSAGGCMACEDDVNVLGTLIYDLGRFGIEYAASPRHADGILVTGPVTENMRKALLDTWEAVPEPKIVIAVGTCAISGGTFRGSREGCGGVESVLPEGSVDIYVPGCPPNPWSILDGLLSVAWKKRRAR</sequence>
<comment type="similarity">
    <text evidence="2">Belongs to the complex I 20 kDa subunit family.</text>
</comment>
<dbReference type="GO" id="GO:0051539">
    <property type="term" value="F:4 iron, 4 sulfur cluster binding"/>
    <property type="evidence" value="ECO:0007669"/>
    <property type="project" value="UniProtKB-KW"/>
</dbReference>
<evidence type="ECO:0000313" key="9">
    <source>
        <dbReference type="EMBL" id="HJD96254.1"/>
    </source>
</evidence>
<comment type="cofactor">
    <cofactor evidence="1">
        <name>[4Fe-4S] cluster</name>
        <dbReference type="ChEBI" id="CHEBI:49883"/>
    </cofactor>
</comment>
<gene>
    <name evidence="9" type="ORF">K8W16_01220</name>
</gene>
<dbReference type="Proteomes" id="UP000698963">
    <property type="component" value="Unassembled WGS sequence"/>
</dbReference>
<dbReference type="EMBL" id="DYZA01000024">
    <property type="protein sequence ID" value="HJD96254.1"/>
    <property type="molecule type" value="Genomic_DNA"/>
</dbReference>
<evidence type="ECO:0000256" key="6">
    <source>
        <dbReference type="ARBA" id="ARBA00023004"/>
    </source>
</evidence>